<keyword evidence="3" id="KW-1185">Reference proteome</keyword>
<feature type="chain" id="PRO_5041737599" evidence="1">
    <location>
        <begin position="22"/>
        <end position="171"/>
    </location>
</feature>
<name>A0AA86MEB6_9BURK</name>
<keyword evidence="1" id="KW-0732">Signal</keyword>
<dbReference type="PIRSF" id="PIRSF014995">
    <property type="entry name" value="UCP014995"/>
    <property type="match status" value="1"/>
</dbReference>
<accession>A0AA86MEB6</accession>
<reference evidence="2 3" key="1">
    <citation type="submission" date="2023-10" db="EMBL/GenBank/DDBJ databases">
        <title>Complete Genome Sequence of Limnobacter thiooxidans CS-K2T, Isolated from freshwater lake sediments in Bavaria, Germany.</title>
        <authorList>
            <person name="Naruki M."/>
            <person name="Watanabe A."/>
            <person name="Warashina T."/>
            <person name="Morita T."/>
            <person name="Arakawa K."/>
        </authorList>
    </citation>
    <scope>NUCLEOTIDE SEQUENCE [LARGE SCALE GENOMIC DNA]</scope>
    <source>
        <strain evidence="2 3">CS-K2</strain>
    </source>
</reference>
<dbReference type="Proteomes" id="UP001329151">
    <property type="component" value="Chromosome"/>
</dbReference>
<sequence length="171" mass="18901">MLKFKFATALTAMGAAFPVAAADMTIKVEIPRLNVAEYHRPYVALWVEKADQAFVSNLAVWYDLKMRNNEGTKWLKDMRAWWRKSGRELDMPVDGISGATRAPGEHTVQFGSKGEFSKLAPGQYQLVVEAAREVGGRELVKVPFEWPPKAAKTSKAAGTHELGAVSLIVKP</sequence>
<evidence type="ECO:0000313" key="3">
    <source>
        <dbReference type="Proteomes" id="UP001329151"/>
    </source>
</evidence>
<evidence type="ECO:0000313" key="2">
    <source>
        <dbReference type="EMBL" id="BET26846.1"/>
    </source>
</evidence>
<feature type="signal peptide" evidence="1">
    <location>
        <begin position="1"/>
        <end position="21"/>
    </location>
</feature>
<evidence type="ECO:0000256" key="1">
    <source>
        <dbReference type="SAM" id="SignalP"/>
    </source>
</evidence>
<dbReference type="Pfam" id="PF10029">
    <property type="entry name" value="DUF2271"/>
    <property type="match status" value="1"/>
</dbReference>
<dbReference type="AlphaFoldDB" id="A0AA86MEB6"/>
<dbReference type="KEGG" id="lto:RGQ30_23470"/>
<dbReference type="InterPro" id="IPR014469">
    <property type="entry name" value="DUF2271"/>
</dbReference>
<organism evidence="2 3">
    <name type="scientific">Limnobacter thiooxidans</name>
    <dbReference type="NCBI Taxonomy" id="131080"/>
    <lineage>
        <taxon>Bacteria</taxon>
        <taxon>Pseudomonadati</taxon>
        <taxon>Pseudomonadota</taxon>
        <taxon>Betaproteobacteria</taxon>
        <taxon>Burkholderiales</taxon>
        <taxon>Burkholderiaceae</taxon>
        <taxon>Limnobacter</taxon>
    </lineage>
</organism>
<dbReference type="EMBL" id="AP028947">
    <property type="protein sequence ID" value="BET26846.1"/>
    <property type="molecule type" value="Genomic_DNA"/>
</dbReference>
<dbReference type="RefSeq" id="WP_130555721.1">
    <property type="nucleotide sequence ID" value="NZ_AP028947.1"/>
</dbReference>
<proteinExistence type="predicted"/>
<protein>
    <submittedName>
        <fullName evidence="2">DUF2271 domain-containing protein</fullName>
    </submittedName>
</protein>
<gene>
    <name evidence="2" type="ORF">RGQ30_23470</name>
</gene>